<keyword evidence="2" id="KW-1185">Reference proteome</keyword>
<proteinExistence type="predicted"/>
<gene>
    <name evidence="1" type="ORF">MILVUS5_LOCUS38044</name>
</gene>
<dbReference type="EMBL" id="CASHSV030000716">
    <property type="protein sequence ID" value="CAJ2674897.1"/>
    <property type="molecule type" value="Genomic_DNA"/>
</dbReference>
<organism evidence="1 2">
    <name type="scientific">Trifolium pratense</name>
    <name type="common">Red clover</name>
    <dbReference type="NCBI Taxonomy" id="57577"/>
    <lineage>
        <taxon>Eukaryota</taxon>
        <taxon>Viridiplantae</taxon>
        <taxon>Streptophyta</taxon>
        <taxon>Embryophyta</taxon>
        <taxon>Tracheophyta</taxon>
        <taxon>Spermatophyta</taxon>
        <taxon>Magnoliopsida</taxon>
        <taxon>eudicotyledons</taxon>
        <taxon>Gunneridae</taxon>
        <taxon>Pentapetalae</taxon>
        <taxon>rosids</taxon>
        <taxon>fabids</taxon>
        <taxon>Fabales</taxon>
        <taxon>Fabaceae</taxon>
        <taxon>Papilionoideae</taxon>
        <taxon>50 kb inversion clade</taxon>
        <taxon>NPAAA clade</taxon>
        <taxon>Hologalegina</taxon>
        <taxon>IRL clade</taxon>
        <taxon>Trifolieae</taxon>
        <taxon>Trifolium</taxon>
    </lineage>
</organism>
<sequence>MTYPKAYGGLGFRNDIHLFNMAMVAKQASHLGNNPSYAWRSIWKSRQVLPNGFRWRIGDGTKINVMNEAWLKKEDGKWMQSPQEQGVSNLCVKQLMLPNGKVWDSNKIHTLFPLNVANFILAVPLFEDIEEDHFVWDGDLHGNYKVKSGYNLLIQSTIDSVKASQGNEDWKWLWKIQAPPKTKHLLWRICKGCLPTRMRLKERNVQCPASCPICDSDEEREWHFLVDCETSRHAWQAAGIEHIIFPHVQQATTVKECILQLCRNSDHREAGKAAMLVWVLWNNRNN</sequence>
<evidence type="ECO:0000313" key="2">
    <source>
        <dbReference type="Proteomes" id="UP001177021"/>
    </source>
</evidence>
<name>A0ACB0M646_TRIPR</name>
<reference evidence="1" key="1">
    <citation type="submission" date="2023-10" db="EMBL/GenBank/DDBJ databases">
        <authorList>
            <person name="Rodriguez Cubillos JULIANA M."/>
            <person name="De Vega J."/>
        </authorList>
    </citation>
    <scope>NUCLEOTIDE SEQUENCE</scope>
</reference>
<dbReference type="Proteomes" id="UP001177021">
    <property type="component" value="Unassembled WGS sequence"/>
</dbReference>
<evidence type="ECO:0000313" key="1">
    <source>
        <dbReference type="EMBL" id="CAJ2674897.1"/>
    </source>
</evidence>
<accession>A0ACB0M646</accession>
<protein>
    <submittedName>
        <fullName evidence="1">Uncharacterized protein</fullName>
    </submittedName>
</protein>
<comment type="caution">
    <text evidence="1">The sequence shown here is derived from an EMBL/GenBank/DDBJ whole genome shotgun (WGS) entry which is preliminary data.</text>
</comment>